<protein>
    <submittedName>
        <fullName evidence="3">Flp pilus assembly protein TadD, contains TPR repeat</fullName>
    </submittedName>
</protein>
<accession>A0A3B0U4D4</accession>
<gene>
    <name evidence="3" type="ORF">MNBD_ALPHA12-1080</name>
</gene>
<dbReference type="Pfam" id="PF13181">
    <property type="entry name" value="TPR_8"/>
    <property type="match status" value="2"/>
</dbReference>
<name>A0A3B0U4D4_9ZZZZ</name>
<evidence type="ECO:0000256" key="1">
    <source>
        <dbReference type="ARBA" id="ARBA00022737"/>
    </source>
</evidence>
<dbReference type="EMBL" id="UOEO01000006">
    <property type="protein sequence ID" value="VAW14276.1"/>
    <property type="molecule type" value="Genomic_DNA"/>
</dbReference>
<proteinExistence type="predicted"/>
<dbReference type="Pfam" id="PF07719">
    <property type="entry name" value="TPR_2"/>
    <property type="match status" value="1"/>
</dbReference>
<keyword evidence="2" id="KW-0802">TPR repeat</keyword>
<dbReference type="InterPro" id="IPR019734">
    <property type="entry name" value="TPR_rpt"/>
</dbReference>
<dbReference type="AlphaFoldDB" id="A0A3B0U4D4"/>
<evidence type="ECO:0000313" key="3">
    <source>
        <dbReference type="EMBL" id="VAW14276.1"/>
    </source>
</evidence>
<reference evidence="3" key="1">
    <citation type="submission" date="2018-06" db="EMBL/GenBank/DDBJ databases">
        <authorList>
            <person name="Zhirakovskaya E."/>
        </authorList>
    </citation>
    <scope>NUCLEOTIDE SEQUENCE</scope>
</reference>
<dbReference type="SUPFAM" id="SSF48452">
    <property type="entry name" value="TPR-like"/>
    <property type="match status" value="1"/>
</dbReference>
<dbReference type="InterPro" id="IPR013105">
    <property type="entry name" value="TPR_2"/>
</dbReference>
<organism evidence="3">
    <name type="scientific">hydrothermal vent metagenome</name>
    <dbReference type="NCBI Taxonomy" id="652676"/>
    <lineage>
        <taxon>unclassified sequences</taxon>
        <taxon>metagenomes</taxon>
        <taxon>ecological metagenomes</taxon>
    </lineage>
</organism>
<sequence length="158" mass="16540">MAAVLLALGGCTGTGFGGPSVFGGSPAQIADISGLGNYTAAGALVEARNYFRTGNFGYSAAYYKKATELSPQNAEGYVGLAASYDRLGRFDLSDRVYRALLRISGQSVQYYNNVGYSYMLRGNLSAALVNFRKAASLDPKNIVVANNLQLLADAAAAA</sequence>
<dbReference type="SMART" id="SM00028">
    <property type="entry name" value="TPR"/>
    <property type="match status" value="3"/>
</dbReference>
<dbReference type="Gene3D" id="1.25.40.10">
    <property type="entry name" value="Tetratricopeptide repeat domain"/>
    <property type="match status" value="1"/>
</dbReference>
<keyword evidence="1" id="KW-0677">Repeat</keyword>
<dbReference type="InterPro" id="IPR011990">
    <property type="entry name" value="TPR-like_helical_dom_sf"/>
</dbReference>
<evidence type="ECO:0000256" key="2">
    <source>
        <dbReference type="ARBA" id="ARBA00022803"/>
    </source>
</evidence>
<dbReference type="PROSITE" id="PS50005">
    <property type="entry name" value="TPR"/>
    <property type="match status" value="1"/>
</dbReference>